<keyword evidence="3" id="KW-1185">Reference proteome</keyword>
<feature type="transmembrane region" description="Helical" evidence="1">
    <location>
        <begin position="89"/>
        <end position="109"/>
    </location>
</feature>
<feature type="transmembrane region" description="Helical" evidence="1">
    <location>
        <begin position="190"/>
        <end position="209"/>
    </location>
</feature>
<keyword evidence="2" id="KW-0808">Transferase</keyword>
<reference evidence="2 3" key="1">
    <citation type="submission" date="2019-06" db="EMBL/GenBank/DDBJ databases">
        <title>Sequencing the genomes of 1000 actinobacteria strains.</title>
        <authorList>
            <person name="Klenk H.-P."/>
        </authorList>
    </citation>
    <scope>NUCLEOTIDE SEQUENCE [LARGE SCALE GENOMIC DNA]</scope>
    <source>
        <strain evidence="2 3">DSM 4813</strain>
    </source>
</reference>
<dbReference type="RefSeq" id="WP_142118433.1">
    <property type="nucleotide sequence ID" value="NZ_BAAASV010000002.1"/>
</dbReference>
<dbReference type="GO" id="GO:0016020">
    <property type="term" value="C:membrane"/>
    <property type="evidence" value="ECO:0007669"/>
    <property type="project" value="InterPro"/>
</dbReference>
<dbReference type="EMBL" id="VFOS01000001">
    <property type="protein sequence ID" value="TQL63902.1"/>
    <property type="molecule type" value="Genomic_DNA"/>
</dbReference>
<evidence type="ECO:0000313" key="2">
    <source>
        <dbReference type="EMBL" id="TQL63902.1"/>
    </source>
</evidence>
<dbReference type="InterPro" id="IPR007554">
    <property type="entry name" value="Glycerophosphate_synth"/>
</dbReference>
<dbReference type="OrthoDB" id="7806295at2"/>
<feature type="transmembrane region" description="Helical" evidence="1">
    <location>
        <begin position="115"/>
        <end position="135"/>
    </location>
</feature>
<dbReference type="GO" id="GO:0047355">
    <property type="term" value="F:CDP-glycerol glycerophosphotransferase activity"/>
    <property type="evidence" value="ECO:0007669"/>
    <property type="project" value="InterPro"/>
</dbReference>
<dbReference type="Proteomes" id="UP000315389">
    <property type="component" value="Unassembled WGS sequence"/>
</dbReference>
<keyword evidence="1" id="KW-0812">Transmembrane</keyword>
<dbReference type="SUPFAM" id="SSF53756">
    <property type="entry name" value="UDP-Glycosyltransferase/glycogen phosphorylase"/>
    <property type="match status" value="1"/>
</dbReference>
<comment type="caution">
    <text evidence="2">The sequence shown here is derived from an EMBL/GenBank/DDBJ whole genome shotgun (WGS) entry which is preliminary data.</text>
</comment>
<sequence length="591" mass="64019">MTASAQDRGTVRITPRFVVGSILRRRRSLRRLAHTWSLPVLAFAGAVLIALGSSAGWRIAGVALGLYSAGAFAVGFAATKRRGENKNYYGGYVSLRLGLIAAVSAGFMWQRPGEAGAVAAITIAAVAAVTIEPPLKTWVWKTRQVHTNIPGLPTVPAVPASARRLPLASWLLIAASGVTAAADVTPWVPFALWALLIVAQGALCGWSIVADRISGMLGRGARDAVRELKPEFVVYYAASSGVRYQLGVWLPYLERIGRPFIVITRSPGTVQDIADLTSAPVLCPLDLGAGDLDNLVVPSIRVAYYVQGSPANQTFQRYRNITHVWLNHGDSDKQANFHPRHATYDKLFVAGELAIERYWQNGIDIPREKFTFIGRPQAEKIVDAATQAGAPVRTILYAPTWQGGRPSSSYSSLMVGPEIVKRLLERGLTIVFRPHPLSRKVPRDLKQIQEITALLAADAAKSGRQHVYGAQAETAWDVPDCFNNADALVTDVSSLATDYLASGKPLAMVAVLSGGEEFLSQTPLAHVAYVIEKDLSTLDQVIDDLTGDDPKRPQRLRFRAVCMGESLGIHATEPFIAESLHLIDDPRIANS</sequence>
<organism evidence="2 3">
    <name type="scientific">Rarobacter faecitabidus</name>
    <dbReference type="NCBI Taxonomy" id="13243"/>
    <lineage>
        <taxon>Bacteria</taxon>
        <taxon>Bacillati</taxon>
        <taxon>Actinomycetota</taxon>
        <taxon>Actinomycetes</taxon>
        <taxon>Micrococcales</taxon>
        <taxon>Rarobacteraceae</taxon>
        <taxon>Rarobacter</taxon>
    </lineage>
</organism>
<gene>
    <name evidence="2" type="ORF">FB461_0381</name>
</gene>
<proteinExistence type="predicted"/>
<keyword evidence="1" id="KW-0472">Membrane</keyword>
<dbReference type="Pfam" id="PF04464">
    <property type="entry name" value="Glyphos_transf"/>
    <property type="match status" value="1"/>
</dbReference>
<dbReference type="InterPro" id="IPR043148">
    <property type="entry name" value="TagF_C"/>
</dbReference>
<evidence type="ECO:0000256" key="1">
    <source>
        <dbReference type="SAM" id="Phobius"/>
    </source>
</evidence>
<dbReference type="AlphaFoldDB" id="A0A542ZU80"/>
<feature type="transmembrane region" description="Helical" evidence="1">
    <location>
        <begin position="57"/>
        <end position="77"/>
    </location>
</feature>
<name>A0A542ZU80_RARFA</name>
<feature type="transmembrane region" description="Helical" evidence="1">
    <location>
        <begin position="32"/>
        <end position="51"/>
    </location>
</feature>
<accession>A0A542ZU80</accession>
<evidence type="ECO:0000313" key="3">
    <source>
        <dbReference type="Proteomes" id="UP000315389"/>
    </source>
</evidence>
<dbReference type="Gene3D" id="3.40.50.12580">
    <property type="match status" value="1"/>
</dbReference>
<keyword evidence="1" id="KW-1133">Transmembrane helix</keyword>
<protein>
    <submittedName>
        <fullName evidence="2">CDP-glycerol:poly(Glycerophosphate) glycerophosphotransferase</fullName>
    </submittedName>
</protein>